<name>A0A8H4TA93_9HYPO</name>
<organism evidence="2 3">
    <name type="scientific">Fusarium gaditjirri</name>
    <dbReference type="NCBI Taxonomy" id="282569"/>
    <lineage>
        <taxon>Eukaryota</taxon>
        <taxon>Fungi</taxon>
        <taxon>Dikarya</taxon>
        <taxon>Ascomycota</taxon>
        <taxon>Pezizomycotina</taxon>
        <taxon>Sordariomycetes</taxon>
        <taxon>Hypocreomycetidae</taxon>
        <taxon>Hypocreales</taxon>
        <taxon>Nectriaceae</taxon>
        <taxon>Fusarium</taxon>
        <taxon>Fusarium nisikadoi species complex</taxon>
    </lineage>
</organism>
<reference evidence="2" key="1">
    <citation type="journal article" date="2020" name="BMC Genomics">
        <title>Correction to: Identification and distribution of gene clusters required for synthesis of sphingolipid metabolism inhibitors in diverse species of the filamentous fungus Fusarium.</title>
        <authorList>
            <person name="Kim H.S."/>
            <person name="Lohmar J.M."/>
            <person name="Busman M."/>
            <person name="Brown D.W."/>
            <person name="Naumann T.A."/>
            <person name="Divon H.H."/>
            <person name="Lysoe E."/>
            <person name="Uhlig S."/>
            <person name="Proctor R.H."/>
        </authorList>
    </citation>
    <scope>NUCLEOTIDE SEQUENCE</scope>
    <source>
        <strain evidence="2">NRRL 45417</strain>
    </source>
</reference>
<accession>A0A8H4TA93</accession>
<evidence type="ECO:0000313" key="3">
    <source>
        <dbReference type="Proteomes" id="UP000604273"/>
    </source>
</evidence>
<dbReference type="PANTHER" id="PTHR36223">
    <property type="entry name" value="BETA-LACTAMASE-TYPE TRANSPEPTIDASE FOLD DOMAIN CONTAINING PROTEIN"/>
    <property type="match status" value="1"/>
</dbReference>
<dbReference type="Proteomes" id="UP000604273">
    <property type="component" value="Unassembled WGS sequence"/>
</dbReference>
<protein>
    <recommendedName>
        <fullName evidence="1">DUF7918 domain-containing protein</fullName>
    </recommendedName>
</protein>
<reference evidence="2" key="2">
    <citation type="submission" date="2020-05" db="EMBL/GenBank/DDBJ databases">
        <authorList>
            <person name="Kim H.-S."/>
            <person name="Proctor R.H."/>
            <person name="Brown D.W."/>
        </authorList>
    </citation>
    <scope>NUCLEOTIDE SEQUENCE</scope>
    <source>
        <strain evidence="2">NRRL 45417</strain>
    </source>
</reference>
<dbReference type="PANTHER" id="PTHR36223:SF1">
    <property type="entry name" value="TRANSCRIPTION ELONGATION FACTOR EAF N-TERMINAL DOMAIN-CONTAINING PROTEIN"/>
    <property type="match status" value="1"/>
</dbReference>
<comment type="caution">
    <text evidence="2">The sequence shown here is derived from an EMBL/GenBank/DDBJ whole genome shotgun (WGS) entry which is preliminary data.</text>
</comment>
<evidence type="ECO:0000259" key="1">
    <source>
        <dbReference type="Pfam" id="PF25534"/>
    </source>
</evidence>
<proteinExistence type="predicted"/>
<gene>
    <name evidence="2" type="ORF">FGADI_5416</name>
</gene>
<dbReference type="AlphaFoldDB" id="A0A8H4TA93"/>
<dbReference type="EMBL" id="JABFAI010000124">
    <property type="protein sequence ID" value="KAF4954203.1"/>
    <property type="molecule type" value="Genomic_DNA"/>
</dbReference>
<sequence>MAIRPQVPGLSVSIRVDHQPAEEYHPPHITPVRDPHLDDEVAVTHCFIESQTGKDFRVRYRFSPLFTFPDGADFFIIKFFVDGIKCQEQLIRRTALGGARENPRDQLPSDLRR</sequence>
<dbReference type="InterPro" id="IPR057678">
    <property type="entry name" value="DUF7918"/>
</dbReference>
<dbReference type="OrthoDB" id="3364132at2759"/>
<dbReference type="Pfam" id="PF25534">
    <property type="entry name" value="DUF7918"/>
    <property type="match status" value="1"/>
</dbReference>
<evidence type="ECO:0000313" key="2">
    <source>
        <dbReference type="EMBL" id="KAF4954203.1"/>
    </source>
</evidence>
<feature type="domain" description="DUF7918" evidence="1">
    <location>
        <begin position="9"/>
        <end position="95"/>
    </location>
</feature>
<keyword evidence="3" id="KW-1185">Reference proteome</keyword>